<keyword evidence="2" id="KW-1185">Reference proteome</keyword>
<accession>A0A6A5VLG3</accession>
<evidence type="ECO:0000313" key="2">
    <source>
        <dbReference type="Proteomes" id="UP000800036"/>
    </source>
</evidence>
<reference evidence="1" key="1">
    <citation type="journal article" date="2020" name="Stud. Mycol.">
        <title>101 Dothideomycetes genomes: a test case for predicting lifestyles and emergence of pathogens.</title>
        <authorList>
            <person name="Haridas S."/>
            <person name="Albert R."/>
            <person name="Binder M."/>
            <person name="Bloem J."/>
            <person name="Labutti K."/>
            <person name="Salamov A."/>
            <person name="Andreopoulos B."/>
            <person name="Baker S."/>
            <person name="Barry K."/>
            <person name="Bills G."/>
            <person name="Bluhm B."/>
            <person name="Cannon C."/>
            <person name="Castanera R."/>
            <person name="Culley D."/>
            <person name="Daum C."/>
            <person name="Ezra D."/>
            <person name="Gonzalez J."/>
            <person name="Henrissat B."/>
            <person name="Kuo A."/>
            <person name="Liang C."/>
            <person name="Lipzen A."/>
            <person name="Lutzoni F."/>
            <person name="Magnuson J."/>
            <person name="Mondo S."/>
            <person name="Nolan M."/>
            <person name="Ohm R."/>
            <person name="Pangilinan J."/>
            <person name="Park H.-J."/>
            <person name="Ramirez L."/>
            <person name="Alfaro M."/>
            <person name="Sun H."/>
            <person name="Tritt A."/>
            <person name="Yoshinaga Y."/>
            <person name="Zwiers L.-H."/>
            <person name="Turgeon B."/>
            <person name="Goodwin S."/>
            <person name="Spatafora J."/>
            <person name="Crous P."/>
            <person name="Grigoriev I."/>
        </authorList>
    </citation>
    <scope>NUCLEOTIDE SEQUENCE</scope>
    <source>
        <strain evidence="1">CBS 107.79</strain>
    </source>
</reference>
<protein>
    <submittedName>
        <fullName evidence="1">Uncharacterized protein</fullName>
    </submittedName>
</protein>
<organism evidence="1 2">
    <name type="scientific">Bimuria novae-zelandiae CBS 107.79</name>
    <dbReference type="NCBI Taxonomy" id="1447943"/>
    <lineage>
        <taxon>Eukaryota</taxon>
        <taxon>Fungi</taxon>
        <taxon>Dikarya</taxon>
        <taxon>Ascomycota</taxon>
        <taxon>Pezizomycotina</taxon>
        <taxon>Dothideomycetes</taxon>
        <taxon>Pleosporomycetidae</taxon>
        <taxon>Pleosporales</taxon>
        <taxon>Massarineae</taxon>
        <taxon>Didymosphaeriaceae</taxon>
        <taxon>Bimuria</taxon>
    </lineage>
</organism>
<proteinExistence type="predicted"/>
<gene>
    <name evidence="1" type="ORF">BU23DRAFT_227890</name>
</gene>
<sequence>MDLVSPVFFAGRYIIYFTTDTSYLGLKMPCDLLCETCPLWLAFTGLVQNSISMRLFHSEQQDNFDFNVLTMVRLSAENRPSRFGRFLARVRPDWARTTTASQGPMDAGWACCCGVARPCGVVSRKRKHSAFDGCFAKSILIFPSPLVDAQAATVSR</sequence>
<dbReference type="Proteomes" id="UP000800036">
    <property type="component" value="Unassembled WGS sequence"/>
</dbReference>
<name>A0A6A5VLG3_9PLEO</name>
<dbReference type="AlphaFoldDB" id="A0A6A5VLG3"/>
<evidence type="ECO:0000313" key="1">
    <source>
        <dbReference type="EMBL" id="KAF1978573.1"/>
    </source>
</evidence>
<dbReference type="EMBL" id="ML976660">
    <property type="protein sequence ID" value="KAF1978573.1"/>
    <property type="molecule type" value="Genomic_DNA"/>
</dbReference>